<accession>A0ACB6Z732</accession>
<feature type="non-terminal residue" evidence="1">
    <location>
        <position position="1"/>
    </location>
</feature>
<reference evidence="1" key="1">
    <citation type="submission" date="2019-10" db="EMBL/GenBank/DDBJ databases">
        <authorList>
            <consortium name="DOE Joint Genome Institute"/>
            <person name="Kuo A."/>
            <person name="Miyauchi S."/>
            <person name="Kiss E."/>
            <person name="Drula E."/>
            <person name="Kohler A."/>
            <person name="Sanchez-Garcia M."/>
            <person name="Andreopoulos B."/>
            <person name="Barry K.W."/>
            <person name="Bonito G."/>
            <person name="Buee M."/>
            <person name="Carver A."/>
            <person name="Chen C."/>
            <person name="Cichocki N."/>
            <person name="Clum A."/>
            <person name="Culley D."/>
            <person name="Crous P.W."/>
            <person name="Fauchery L."/>
            <person name="Girlanda M."/>
            <person name="Hayes R."/>
            <person name="Keri Z."/>
            <person name="Labutti K."/>
            <person name="Lipzen A."/>
            <person name="Lombard V."/>
            <person name="Magnuson J."/>
            <person name="Maillard F."/>
            <person name="Morin E."/>
            <person name="Murat C."/>
            <person name="Nolan M."/>
            <person name="Ohm R."/>
            <person name="Pangilinan J."/>
            <person name="Pereira M."/>
            <person name="Perotto S."/>
            <person name="Peter M."/>
            <person name="Riley R."/>
            <person name="Sitrit Y."/>
            <person name="Stielow B."/>
            <person name="Szollosi G."/>
            <person name="Zifcakova L."/>
            <person name="Stursova M."/>
            <person name="Spatafora J.W."/>
            <person name="Tedersoo L."/>
            <person name="Vaario L.-M."/>
            <person name="Yamada A."/>
            <person name="Yan M."/>
            <person name="Wang P."/>
            <person name="Xu J."/>
            <person name="Bruns T."/>
            <person name="Baldrian P."/>
            <person name="Vilgalys R."/>
            <person name="Henrissat B."/>
            <person name="Grigoriev I.V."/>
            <person name="Hibbett D."/>
            <person name="Nagy L.G."/>
            <person name="Martin F.M."/>
        </authorList>
    </citation>
    <scope>NUCLEOTIDE SEQUENCE</scope>
    <source>
        <strain evidence="1">P2</strain>
    </source>
</reference>
<organism evidence="1 2">
    <name type="scientific">Thelephora ganbajun</name>
    <name type="common">Ganba fungus</name>
    <dbReference type="NCBI Taxonomy" id="370292"/>
    <lineage>
        <taxon>Eukaryota</taxon>
        <taxon>Fungi</taxon>
        <taxon>Dikarya</taxon>
        <taxon>Basidiomycota</taxon>
        <taxon>Agaricomycotina</taxon>
        <taxon>Agaricomycetes</taxon>
        <taxon>Thelephorales</taxon>
        <taxon>Thelephoraceae</taxon>
        <taxon>Thelephora</taxon>
    </lineage>
</organism>
<proteinExistence type="predicted"/>
<sequence length="794" mass="89164">PSDDYREPVQETPEQRLRSTILKLGEVDPVQELHRVAKFIYDHPVGIPFVAECIRVGVTEQPHKIPYYAALLKILHEPPPPEIAPGFPEGVSLGRSLLEDFWKGFQGYLDQLAWREIRLCIQFFAHLTTANIISAQSMISLLLSFTTVLDEFGVSQGRAKRAALCTVEGLLMAGRALKDHSVASVLDIINAVQAYVDTTTSSKSLVQPIVRFHALAEPIEGSIEILDCGLAAMKTLNSQDFVNLSDVFPQPYLDGPELVLPPFDLPSVLVPPEVVEMDTFGESSSEEAQVRREEWPEYHLILFDNDVVPDPMTPAGYALKSTLLDIIDIYDVNRKECARILLEFPKWTPPGTFRSKPNPPPGIQIPDPVPGKDWQLENTVVDNILGSMYALPDSRQRSMYYIALITELCKLSPSTVGPAVGKSIRRLYGLLGDGLDTEVGHRFAEWFSVHMSNFNFQWVWKEWFWTSRIPDLQLSSQNPRRSFMRKTVEYEIRLAYYDRIARTLPEDLQDPEAQIVPDQAPGPDYEYDDPAHPYHDAAQSVLGLLRGRSKAEDVMSSLESLRNSLAESVHGTTNLDSVLRSIAIQSLLHTGSRSFSHFLNAVERYLPLLRNLAAGGISSSGGSPSLEARMDILTASARFWKRNRQMVGIVFDKLMQYQIVDPTDVVSWAFGSGLGNGEGPLKVDHRQWDLLKGALDKANGRVMIARRRPNKSEYARDVVQENVWHNRINWGVGEWNAWETWGWYRHFCGSYSAYLRMFSTTLGTVSLTRIEGSTDPAAVLVKKIWNAAIGAEEA</sequence>
<comment type="caution">
    <text evidence="1">The sequence shown here is derived from an EMBL/GenBank/DDBJ whole genome shotgun (WGS) entry which is preliminary data.</text>
</comment>
<evidence type="ECO:0000313" key="2">
    <source>
        <dbReference type="Proteomes" id="UP000886501"/>
    </source>
</evidence>
<gene>
    <name evidence="1" type="ORF">BDM02DRAFT_3101505</name>
</gene>
<dbReference type="EMBL" id="MU118094">
    <property type="protein sequence ID" value="KAF9645332.1"/>
    <property type="molecule type" value="Genomic_DNA"/>
</dbReference>
<dbReference type="Proteomes" id="UP000886501">
    <property type="component" value="Unassembled WGS sequence"/>
</dbReference>
<reference evidence="1" key="2">
    <citation type="journal article" date="2020" name="Nat. Commun.">
        <title>Large-scale genome sequencing of mycorrhizal fungi provides insights into the early evolution of symbiotic traits.</title>
        <authorList>
            <person name="Miyauchi S."/>
            <person name="Kiss E."/>
            <person name="Kuo A."/>
            <person name="Drula E."/>
            <person name="Kohler A."/>
            <person name="Sanchez-Garcia M."/>
            <person name="Morin E."/>
            <person name="Andreopoulos B."/>
            <person name="Barry K.W."/>
            <person name="Bonito G."/>
            <person name="Buee M."/>
            <person name="Carver A."/>
            <person name="Chen C."/>
            <person name="Cichocki N."/>
            <person name="Clum A."/>
            <person name="Culley D."/>
            <person name="Crous P.W."/>
            <person name="Fauchery L."/>
            <person name="Girlanda M."/>
            <person name="Hayes R.D."/>
            <person name="Keri Z."/>
            <person name="LaButti K."/>
            <person name="Lipzen A."/>
            <person name="Lombard V."/>
            <person name="Magnuson J."/>
            <person name="Maillard F."/>
            <person name="Murat C."/>
            <person name="Nolan M."/>
            <person name="Ohm R.A."/>
            <person name="Pangilinan J."/>
            <person name="Pereira M.F."/>
            <person name="Perotto S."/>
            <person name="Peter M."/>
            <person name="Pfister S."/>
            <person name="Riley R."/>
            <person name="Sitrit Y."/>
            <person name="Stielow J.B."/>
            <person name="Szollosi G."/>
            <person name="Zifcakova L."/>
            <person name="Stursova M."/>
            <person name="Spatafora J.W."/>
            <person name="Tedersoo L."/>
            <person name="Vaario L.M."/>
            <person name="Yamada A."/>
            <person name="Yan M."/>
            <person name="Wang P."/>
            <person name="Xu J."/>
            <person name="Bruns T."/>
            <person name="Baldrian P."/>
            <person name="Vilgalys R."/>
            <person name="Dunand C."/>
            <person name="Henrissat B."/>
            <person name="Grigoriev I.V."/>
            <person name="Hibbett D."/>
            <person name="Nagy L.G."/>
            <person name="Martin F.M."/>
        </authorList>
    </citation>
    <scope>NUCLEOTIDE SEQUENCE</scope>
    <source>
        <strain evidence="1">P2</strain>
    </source>
</reference>
<evidence type="ECO:0000313" key="1">
    <source>
        <dbReference type="EMBL" id="KAF9645332.1"/>
    </source>
</evidence>
<keyword evidence="2" id="KW-1185">Reference proteome</keyword>
<protein>
    <submittedName>
        <fullName evidence="1">Uncharacterized protein</fullName>
    </submittedName>
</protein>
<name>A0ACB6Z732_THEGA</name>